<evidence type="ECO:0000256" key="2">
    <source>
        <dbReference type="ARBA" id="ARBA00022840"/>
    </source>
</evidence>
<dbReference type="Proteomes" id="UP000094472">
    <property type="component" value="Unassembled WGS sequence"/>
</dbReference>
<dbReference type="PANTHER" id="PTHR43384">
    <property type="entry name" value="SEPTUM SITE-DETERMINING PROTEIN MIND HOMOLOG, CHLOROPLASTIC-RELATED"/>
    <property type="match status" value="1"/>
</dbReference>
<name>A0A1E3W7P7_9HYPH</name>
<dbReference type="GO" id="GO:0005524">
    <property type="term" value="F:ATP binding"/>
    <property type="evidence" value="ECO:0007669"/>
    <property type="project" value="UniProtKB-KW"/>
</dbReference>
<keyword evidence="1" id="KW-0547">Nucleotide-binding</keyword>
<accession>A0A1E3W7P7</accession>
<dbReference type="GO" id="GO:0016887">
    <property type="term" value="F:ATP hydrolysis activity"/>
    <property type="evidence" value="ECO:0007669"/>
    <property type="project" value="TreeGrafter"/>
</dbReference>
<dbReference type="GO" id="GO:0051782">
    <property type="term" value="P:negative regulation of cell division"/>
    <property type="evidence" value="ECO:0007669"/>
    <property type="project" value="TreeGrafter"/>
</dbReference>
<dbReference type="InterPro" id="IPR011006">
    <property type="entry name" value="CheY-like_superfamily"/>
</dbReference>
<keyword evidence="5" id="KW-1185">Reference proteome</keyword>
<comment type="caution">
    <text evidence="4">The sequence shown here is derived from an EMBL/GenBank/DDBJ whole genome shotgun (WGS) entry which is preliminary data.</text>
</comment>
<reference evidence="4 5" key="1">
    <citation type="journal article" date="2016" name="Environ. Microbiol.">
        <title>New Methyloceanibacter diversity from North Sea sediments includes methanotroph containing solely the soluble methane monooxygenase.</title>
        <authorList>
            <person name="Vekeman B."/>
            <person name="Kerckhof F.M."/>
            <person name="Cremers G."/>
            <person name="de Vos P."/>
            <person name="Vandamme P."/>
            <person name="Boon N."/>
            <person name="Op den Camp H.J."/>
            <person name="Heylen K."/>
        </authorList>
    </citation>
    <scope>NUCLEOTIDE SEQUENCE [LARGE SCALE GENOMIC DNA]</scope>
    <source>
        <strain evidence="4 5">R-67175</strain>
    </source>
</reference>
<evidence type="ECO:0000313" key="4">
    <source>
        <dbReference type="EMBL" id="ODS01824.1"/>
    </source>
</evidence>
<evidence type="ECO:0000256" key="3">
    <source>
        <dbReference type="SAM" id="MobiDB-lite"/>
    </source>
</evidence>
<dbReference type="PANTHER" id="PTHR43384:SF6">
    <property type="entry name" value="SEPTUM SITE-DETERMINING PROTEIN MIND HOMOLOG, CHLOROPLASTIC"/>
    <property type="match status" value="1"/>
</dbReference>
<dbReference type="EMBL" id="LPWF01000004">
    <property type="protein sequence ID" value="ODS01824.1"/>
    <property type="molecule type" value="Genomic_DNA"/>
</dbReference>
<evidence type="ECO:0000313" key="5">
    <source>
        <dbReference type="Proteomes" id="UP000094472"/>
    </source>
</evidence>
<gene>
    <name evidence="4" type="ORF">AUC69_05245</name>
</gene>
<dbReference type="InterPro" id="IPR050625">
    <property type="entry name" value="ParA/MinD_ATPase"/>
</dbReference>
<protein>
    <submittedName>
        <fullName evidence="4">CtpF protein</fullName>
    </submittedName>
</protein>
<dbReference type="SUPFAM" id="SSF52540">
    <property type="entry name" value="P-loop containing nucleoside triphosphate hydrolases"/>
    <property type="match status" value="1"/>
</dbReference>
<dbReference type="SUPFAM" id="SSF52172">
    <property type="entry name" value="CheY-like"/>
    <property type="match status" value="1"/>
</dbReference>
<proteinExistence type="predicted"/>
<dbReference type="GO" id="GO:0005829">
    <property type="term" value="C:cytosol"/>
    <property type="evidence" value="ECO:0007669"/>
    <property type="project" value="TreeGrafter"/>
</dbReference>
<dbReference type="AlphaFoldDB" id="A0A1E3W7P7"/>
<evidence type="ECO:0000256" key="1">
    <source>
        <dbReference type="ARBA" id="ARBA00022741"/>
    </source>
</evidence>
<dbReference type="Gene3D" id="3.40.50.2300">
    <property type="match status" value="1"/>
</dbReference>
<organism evidence="4 5">
    <name type="scientific">Methyloceanibacter superfactus</name>
    <dbReference type="NCBI Taxonomy" id="1774969"/>
    <lineage>
        <taxon>Bacteria</taxon>
        <taxon>Pseudomonadati</taxon>
        <taxon>Pseudomonadota</taxon>
        <taxon>Alphaproteobacteria</taxon>
        <taxon>Hyphomicrobiales</taxon>
        <taxon>Hyphomicrobiaceae</taxon>
        <taxon>Methyloceanibacter</taxon>
    </lineage>
</organism>
<feature type="region of interest" description="Disordered" evidence="3">
    <location>
        <begin position="1"/>
        <end position="27"/>
    </location>
</feature>
<keyword evidence="2" id="KW-0067">ATP-binding</keyword>
<dbReference type="GO" id="GO:0009898">
    <property type="term" value="C:cytoplasmic side of plasma membrane"/>
    <property type="evidence" value="ECO:0007669"/>
    <property type="project" value="TreeGrafter"/>
</dbReference>
<dbReference type="STRING" id="1774969.AUC69_05245"/>
<sequence length="431" mass="46590">MSDAAYSLNAVEGDSAATPESTPEEPRARAIPRVNIQAFCEDQDTASVIQRASEDRRLAKAHVTVQMGGVEAATAFYRNASTPNLIIIESLLDRTELLADLERLAEVCDPGTKVIAIGHINDVLLYRELLRRGVSDYVVAPVKVSQVIESVASVYTDPETGPVGQVIAFVGAKGGAGSSTVCHNTAFAIAGTLEADVVIADLDLPFGTAGLDFNQDPLQGIADALASPERLDEVLLDRLLSRCSDHLSLFAAPTALDRPYDVDMSACETVLDVVRENVPWVAIDVPHLWTAWAKEVVLKADFVVITAMPDLASLRNTKNLVDQLKASRPNDRPPLLLLNQVGLPKRPEISVKDFGQAIELDPKVVIDFDAHLFGTAANNGQMIEEVSDKSKAAEAFRTLANLLTDRAEQKSERTSLLAPLLNRLRLTKARA</sequence>
<dbReference type="RefSeq" id="WP_069440695.1">
    <property type="nucleotide sequence ID" value="NZ_LPWF01000004.1"/>
</dbReference>
<dbReference type="InterPro" id="IPR027417">
    <property type="entry name" value="P-loop_NTPase"/>
</dbReference>
<dbReference type="Gene3D" id="3.40.50.300">
    <property type="entry name" value="P-loop containing nucleotide triphosphate hydrolases"/>
    <property type="match status" value="1"/>
</dbReference>